<dbReference type="Proteomes" id="UP000002383">
    <property type="component" value="Chromosome"/>
</dbReference>
<reference evidence="2 3" key="1">
    <citation type="journal article" date="2011" name="Stand. Genomic Sci.">
        <title>Complete genome sequence of 'Thioalkalivibrio sulfidophilus' HL-EbGr7.</title>
        <authorList>
            <person name="Muyzer G."/>
            <person name="Sorokin D.Y."/>
            <person name="Mavromatis K."/>
            <person name="Lapidus A."/>
            <person name="Clum A."/>
            <person name="Ivanova N."/>
            <person name="Pati A."/>
            <person name="d'Haeseleer P."/>
            <person name="Woyke T."/>
            <person name="Kyrpides N.C."/>
        </authorList>
    </citation>
    <scope>NUCLEOTIDE SEQUENCE [LARGE SCALE GENOMIC DNA]</scope>
    <source>
        <strain evidence="2 3">HL-EbGR7</strain>
    </source>
</reference>
<accession>B8GRF9</accession>
<dbReference type="HOGENOM" id="CLU_2048670_0_0_6"/>
<feature type="region of interest" description="Disordered" evidence="1">
    <location>
        <begin position="1"/>
        <end position="34"/>
    </location>
</feature>
<dbReference type="eggNOG" id="ENOG503363S">
    <property type="taxonomic scope" value="Bacteria"/>
</dbReference>
<proteinExistence type="predicted"/>
<evidence type="ECO:0000313" key="3">
    <source>
        <dbReference type="Proteomes" id="UP000002383"/>
    </source>
</evidence>
<dbReference type="KEGG" id="tgr:Tgr7_1428"/>
<sequence length="120" mass="13471">MGKLQADDTTSMLRPVTATGPAEPLWMRAPARDDEGRPLSDFMMLIPRLGKRPVEQMRQILREIEAVLCAYQHAVVFADMNLKLNVLWVTVRPIPGICLELPAALKVRVPEAMLVASRHE</sequence>
<dbReference type="RefSeq" id="WP_012637996.1">
    <property type="nucleotide sequence ID" value="NC_011901.1"/>
</dbReference>
<evidence type="ECO:0000313" key="2">
    <source>
        <dbReference type="EMBL" id="ACL72513.1"/>
    </source>
</evidence>
<name>B8GRF9_THISH</name>
<gene>
    <name evidence="2" type="ordered locus">Tgr7_1428</name>
</gene>
<dbReference type="EMBL" id="CP001339">
    <property type="protein sequence ID" value="ACL72513.1"/>
    <property type="molecule type" value="Genomic_DNA"/>
</dbReference>
<organism evidence="2 3">
    <name type="scientific">Thioalkalivibrio sulfidiphilus (strain HL-EbGR7)</name>
    <dbReference type="NCBI Taxonomy" id="396588"/>
    <lineage>
        <taxon>Bacteria</taxon>
        <taxon>Pseudomonadati</taxon>
        <taxon>Pseudomonadota</taxon>
        <taxon>Gammaproteobacteria</taxon>
        <taxon>Chromatiales</taxon>
        <taxon>Ectothiorhodospiraceae</taxon>
        <taxon>Thioalkalivibrio</taxon>
    </lineage>
</organism>
<evidence type="ECO:0000256" key="1">
    <source>
        <dbReference type="SAM" id="MobiDB-lite"/>
    </source>
</evidence>
<keyword evidence="3" id="KW-1185">Reference proteome</keyword>
<dbReference type="OrthoDB" id="5296715at2"/>
<protein>
    <submittedName>
        <fullName evidence="2">Uncharacterized protein</fullName>
    </submittedName>
</protein>
<dbReference type="AlphaFoldDB" id="B8GRF9"/>